<sequence length="572" mass="61503">MPYVLLTLAVIAGAAAIFLWYLDSKQRRAQQTEQPPAAVESPGQPEQTGASAELADAPSTDIASANVPGASIPSVDIPDAEDSVATDTEWSAQATYGDALRRGRVLDDEELATAEQLPQQDLPQQDEESAAESAADPIAEANAEVDNAELDTELDTEEGSELDAAAGAEPLVEPRSELDAEPHVESDLEYDAETDSALVSERQPEPTEASENPESAEALEAAEATETAPKPEPGLESNELLSAEENRSDVSDVNDLSDAAEHPTPVAPIAKPAGPRRDSIIPGALRRERRQWAEKNGFSFSKHDEYLVDEWTRGAAAGGAAPKDIVQGSAYGHEMVLMDLGGVNVMAMRTGAATEIVVDFRRVDRDQRNDRTTGEAVFDDLLEVGHIADFTVYATDAAVASRMIDARVVTACDSLPEIVTAVWMESDWVLAQTDKGSHASDWDEMLAPLGLLADVARVLPPRSMANQILKFEGADPTRMMGPKQPPAFENNQLLHVVPDPQDHPPIQRPSEPVELPTRSKAEARGYLEPYALGVDEVDAIADGVDKSQEGGHRKRPHVKRDLSAGPSIFDDE</sequence>
<feature type="compositionally biased region" description="Basic and acidic residues" evidence="1">
    <location>
        <begin position="172"/>
        <end position="186"/>
    </location>
</feature>
<feature type="compositionally biased region" description="Low complexity" evidence="1">
    <location>
        <begin position="131"/>
        <end position="144"/>
    </location>
</feature>
<feature type="region of interest" description="Disordered" evidence="1">
    <location>
        <begin position="114"/>
        <end position="284"/>
    </location>
</feature>
<feature type="compositionally biased region" description="Low complexity" evidence="1">
    <location>
        <begin position="206"/>
        <end position="228"/>
    </location>
</feature>
<organism evidence="2 3">
    <name type="scientific">Corynebacterium pseudodiphtheriticum</name>
    <dbReference type="NCBI Taxonomy" id="37637"/>
    <lineage>
        <taxon>Bacteria</taxon>
        <taxon>Bacillati</taxon>
        <taxon>Actinomycetota</taxon>
        <taxon>Actinomycetes</taxon>
        <taxon>Mycobacteriales</taxon>
        <taxon>Corynebacteriaceae</taxon>
        <taxon>Corynebacterium</taxon>
    </lineage>
</organism>
<accession>A0AAP4BSH5</accession>
<reference evidence="2" key="1">
    <citation type="submission" date="2023-05" db="EMBL/GenBank/DDBJ databases">
        <title>Metabolic capabilities are highly conserved among human nasal-associated Corynebacterium species in pangenomic analyses.</title>
        <authorList>
            <person name="Tran T.H."/>
            <person name="Roberts A.Q."/>
            <person name="Escapa I.F."/>
            <person name="Gao W."/>
            <person name="Conlan S."/>
            <person name="Kong H."/>
            <person name="Segre J.A."/>
            <person name="Kelly M.S."/>
            <person name="Lemon K.P."/>
        </authorList>
    </citation>
    <scope>NUCLEOTIDE SEQUENCE</scope>
    <source>
        <strain evidence="2">KPL2773</strain>
    </source>
</reference>
<evidence type="ECO:0000313" key="2">
    <source>
        <dbReference type="EMBL" id="MDK4307478.1"/>
    </source>
</evidence>
<proteinExistence type="predicted"/>
<feature type="region of interest" description="Disordered" evidence="1">
    <location>
        <begin position="541"/>
        <end position="572"/>
    </location>
</feature>
<dbReference type="CDD" id="cd21904">
    <property type="entry name" value="TtfA-like"/>
    <property type="match status" value="1"/>
</dbReference>
<gene>
    <name evidence="2" type="ORF">QPX42_08000</name>
</gene>
<dbReference type="EMBL" id="JASNVH010000011">
    <property type="protein sequence ID" value="MDK4307478.1"/>
    <property type="molecule type" value="Genomic_DNA"/>
</dbReference>
<feature type="region of interest" description="Disordered" evidence="1">
    <location>
        <begin position="30"/>
        <end position="91"/>
    </location>
</feature>
<feature type="compositionally biased region" description="Acidic residues" evidence="1">
    <location>
        <begin position="146"/>
        <end position="161"/>
    </location>
</feature>
<dbReference type="Proteomes" id="UP001224412">
    <property type="component" value="Unassembled WGS sequence"/>
</dbReference>
<evidence type="ECO:0000313" key="3">
    <source>
        <dbReference type="Proteomes" id="UP001224412"/>
    </source>
</evidence>
<dbReference type="RefSeq" id="WP_284588896.1">
    <property type="nucleotide sequence ID" value="NZ_JASNUC010000006.1"/>
</dbReference>
<dbReference type="InterPro" id="IPR049726">
    <property type="entry name" value="TtfA-like_core"/>
</dbReference>
<protein>
    <submittedName>
        <fullName evidence="2">Uncharacterized protein</fullName>
    </submittedName>
</protein>
<evidence type="ECO:0000256" key="1">
    <source>
        <dbReference type="SAM" id="MobiDB-lite"/>
    </source>
</evidence>
<dbReference type="AlphaFoldDB" id="A0AAP4BSH5"/>
<comment type="caution">
    <text evidence="2">The sequence shown here is derived from an EMBL/GenBank/DDBJ whole genome shotgun (WGS) entry which is preliminary data.</text>
</comment>
<name>A0AAP4BSH5_9CORY</name>